<dbReference type="GO" id="GO:0006878">
    <property type="term" value="P:intracellular copper ion homeostasis"/>
    <property type="evidence" value="ECO:0007669"/>
    <property type="project" value="TreeGrafter"/>
</dbReference>
<dbReference type="InterPro" id="IPR001083">
    <property type="entry name" value="Cu_fist_DNA-bd_dom"/>
</dbReference>
<evidence type="ECO:0000259" key="9">
    <source>
        <dbReference type="PROSITE" id="PS50073"/>
    </source>
</evidence>
<feature type="domain" description="Copper-fist" evidence="9">
    <location>
        <begin position="1"/>
        <end position="39"/>
    </location>
</feature>
<dbReference type="GO" id="GO:0005634">
    <property type="term" value="C:nucleus"/>
    <property type="evidence" value="ECO:0007669"/>
    <property type="project" value="UniProtKB-SubCell"/>
</dbReference>
<dbReference type="EMBL" id="JAFEKC020000004">
    <property type="protein sequence ID" value="KAK0515223.1"/>
    <property type="molecule type" value="Genomic_DNA"/>
</dbReference>
<keyword evidence="2" id="KW-0479">Metal-binding</keyword>
<feature type="region of interest" description="Disordered" evidence="8">
    <location>
        <begin position="310"/>
        <end position="363"/>
    </location>
</feature>
<evidence type="ECO:0000313" key="11">
    <source>
        <dbReference type="Proteomes" id="UP001166286"/>
    </source>
</evidence>
<dbReference type="SMART" id="SM00412">
    <property type="entry name" value="Cu_FIST"/>
    <property type="match status" value="1"/>
</dbReference>
<name>A0AA39R5G0_9LECA</name>
<reference evidence="10" key="1">
    <citation type="submission" date="2023-03" db="EMBL/GenBank/DDBJ databases">
        <title>Complete genome of Cladonia borealis.</title>
        <authorList>
            <person name="Park H."/>
        </authorList>
    </citation>
    <scope>NUCLEOTIDE SEQUENCE</scope>
    <source>
        <strain evidence="10">ANT050790</strain>
    </source>
</reference>
<dbReference type="Proteomes" id="UP001166286">
    <property type="component" value="Unassembled WGS sequence"/>
</dbReference>
<evidence type="ECO:0000256" key="2">
    <source>
        <dbReference type="ARBA" id="ARBA00022723"/>
    </source>
</evidence>
<evidence type="ECO:0000313" key="10">
    <source>
        <dbReference type="EMBL" id="KAK0515223.1"/>
    </source>
</evidence>
<evidence type="ECO:0000256" key="8">
    <source>
        <dbReference type="SAM" id="MobiDB-lite"/>
    </source>
</evidence>
<comment type="subcellular location">
    <subcellularLocation>
        <location evidence="1">Nucleus</location>
    </subcellularLocation>
</comment>
<evidence type="ECO:0000256" key="3">
    <source>
        <dbReference type="ARBA" id="ARBA00022833"/>
    </source>
</evidence>
<dbReference type="SUPFAM" id="SSF57879">
    <property type="entry name" value="Zinc domain conserved in yeast copper-regulated transcription factors"/>
    <property type="match status" value="1"/>
</dbReference>
<comment type="caution">
    <text evidence="10">The sequence shown here is derived from an EMBL/GenBank/DDBJ whole genome shotgun (WGS) entry which is preliminary data.</text>
</comment>
<keyword evidence="5" id="KW-0805">Transcription regulation</keyword>
<evidence type="ECO:0000256" key="7">
    <source>
        <dbReference type="ARBA" id="ARBA00023242"/>
    </source>
</evidence>
<proteinExistence type="predicted"/>
<protein>
    <recommendedName>
        <fullName evidence="9">Copper-fist domain-containing protein</fullName>
    </recommendedName>
</protein>
<keyword evidence="11" id="KW-1185">Reference proteome</keyword>
<dbReference type="Pfam" id="PF00649">
    <property type="entry name" value="Copper-fist"/>
    <property type="match status" value="1"/>
</dbReference>
<organism evidence="10 11">
    <name type="scientific">Cladonia borealis</name>
    <dbReference type="NCBI Taxonomy" id="184061"/>
    <lineage>
        <taxon>Eukaryota</taxon>
        <taxon>Fungi</taxon>
        <taxon>Dikarya</taxon>
        <taxon>Ascomycota</taxon>
        <taxon>Pezizomycotina</taxon>
        <taxon>Lecanoromycetes</taxon>
        <taxon>OSLEUM clade</taxon>
        <taxon>Lecanoromycetidae</taxon>
        <taxon>Lecanorales</taxon>
        <taxon>Lecanorineae</taxon>
        <taxon>Cladoniaceae</taxon>
        <taxon>Cladonia</taxon>
    </lineage>
</organism>
<dbReference type="GO" id="GO:0005507">
    <property type="term" value="F:copper ion binding"/>
    <property type="evidence" value="ECO:0007669"/>
    <property type="project" value="InterPro"/>
</dbReference>
<evidence type="ECO:0000256" key="1">
    <source>
        <dbReference type="ARBA" id="ARBA00004123"/>
    </source>
</evidence>
<accession>A0AA39R5G0</accession>
<keyword evidence="4" id="KW-0186">Copper</keyword>
<keyword evidence="7" id="KW-0539">Nucleus</keyword>
<dbReference type="GO" id="GO:0045944">
    <property type="term" value="P:positive regulation of transcription by RNA polymerase II"/>
    <property type="evidence" value="ECO:0007669"/>
    <property type="project" value="TreeGrafter"/>
</dbReference>
<dbReference type="Gene3D" id="3.90.430.10">
    <property type="entry name" value="Copper fist DNA-binding domain"/>
    <property type="match status" value="1"/>
</dbReference>
<sequence>MLIEGEKYACEACVRGHRVSTCQHSDRLLTHINKKGRPVSQCPHCRGLRKARSSHVQCECGAKSHTKEECVDNSESGEVHSEQGPDPGAADPKCCCTHGMRCTCALKKDHLDPVQEIELATIPPKRSTSTSSKPRLLKAGSDNSVNSMTVFMNGHHKPVHKHNDSAHKCGLPYKIPIPHSVPGNTEYARRSTDSLPLVKKREDTHSQLHESFTSAKQEMRQVRSAHGSPEPRVPSFRENIGVLPPLDLQYPYENCTGTYSEEYSHSPGGLENYYTSQEEPPAMSAGLSMPPMDWNDIDLTSSALSAAYSQPPSYASFEPSNMSRPPLATSSSGEVSEVEDYISHGQGSLLRPDLPSTSSEDVSYNRLSSSSFTSLPQQTSTLSSTNIDSLDYETFLKTTASPSEFEEPTAGGPEAFVRHGFTVHDAQKMAHPETPTEAMGGLSLPQHSDSADHVWAHHFEGEEGTFVPTKAESEWD</sequence>
<dbReference type="GO" id="GO:0006879">
    <property type="term" value="P:intracellular iron ion homeostasis"/>
    <property type="evidence" value="ECO:0007669"/>
    <property type="project" value="TreeGrafter"/>
</dbReference>
<evidence type="ECO:0000256" key="6">
    <source>
        <dbReference type="ARBA" id="ARBA00023163"/>
    </source>
</evidence>
<dbReference type="FunFam" id="3.90.430.10:FF:000001">
    <property type="entry name" value="Copper fist DNA-binding protein"/>
    <property type="match status" value="1"/>
</dbReference>
<keyword evidence="6" id="KW-0804">Transcription</keyword>
<dbReference type="PRINTS" id="PR00617">
    <property type="entry name" value="COPPERFIST"/>
</dbReference>
<feature type="region of interest" description="Disordered" evidence="8">
    <location>
        <begin position="262"/>
        <end position="289"/>
    </location>
</feature>
<dbReference type="PROSITE" id="PS50073">
    <property type="entry name" value="COPPER_FIST_2"/>
    <property type="match status" value="1"/>
</dbReference>
<keyword evidence="3" id="KW-0862">Zinc</keyword>
<gene>
    <name evidence="10" type="ORF">JMJ35_002602</name>
</gene>
<evidence type="ECO:0000256" key="4">
    <source>
        <dbReference type="ARBA" id="ARBA00023008"/>
    </source>
</evidence>
<dbReference type="GO" id="GO:0000981">
    <property type="term" value="F:DNA-binding transcription factor activity, RNA polymerase II-specific"/>
    <property type="evidence" value="ECO:0007669"/>
    <property type="project" value="TreeGrafter"/>
</dbReference>
<evidence type="ECO:0000256" key="5">
    <source>
        <dbReference type="ARBA" id="ARBA00023015"/>
    </source>
</evidence>
<dbReference type="SMART" id="SM01090">
    <property type="entry name" value="Copper-fist"/>
    <property type="match status" value="1"/>
</dbReference>
<feature type="compositionally biased region" description="Polar residues" evidence="8">
    <location>
        <begin position="318"/>
        <end position="334"/>
    </location>
</feature>
<dbReference type="PANTHER" id="PTHR28088">
    <property type="entry name" value="TRANSCRIPTIONAL ACTIVATOR HAA1-RELATED"/>
    <property type="match status" value="1"/>
</dbReference>
<dbReference type="GO" id="GO:0000978">
    <property type="term" value="F:RNA polymerase II cis-regulatory region sequence-specific DNA binding"/>
    <property type="evidence" value="ECO:0007669"/>
    <property type="project" value="TreeGrafter"/>
</dbReference>
<dbReference type="InterPro" id="IPR036395">
    <property type="entry name" value="Cu_fist_DNA-bd_dom_sf"/>
</dbReference>
<dbReference type="AlphaFoldDB" id="A0AA39R5G0"/>
<dbReference type="PANTHER" id="PTHR28088:SF5">
    <property type="entry name" value="TRANSCRIPTIONAL ACTIVATOR HAA1-RELATED"/>
    <property type="match status" value="1"/>
</dbReference>
<dbReference type="InterPro" id="IPR051763">
    <property type="entry name" value="Copper_Homeo_Regul"/>
</dbReference>